<protein>
    <submittedName>
        <fullName evidence="2">Uncharacterized protein</fullName>
    </submittedName>
</protein>
<dbReference type="Proteomes" id="UP000590749">
    <property type="component" value="Unassembled WGS sequence"/>
</dbReference>
<keyword evidence="3" id="KW-1185">Reference proteome</keyword>
<dbReference type="AlphaFoldDB" id="A0A7W5AMM7"/>
<organism evidence="2 3">
    <name type="scientific">Actinoplanes campanulatus</name>
    <dbReference type="NCBI Taxonomy" id="113559"/>
    <lineage>
        <taxon>Bacteria</taxon>
        <taxon>Bacillati</taxon>
        <taxon>Actinomycetota</taxon>
        <taxon>Actinomycetes</taxon>
        <taxon>Micromonosporales</taxon>
        <taxon>Micromonosporaceae</taxon>
        <taxon>Actinoplanes</taxon>
    </lineage>
</organism>
<dbReference type="RefSeq" id="WP_183224629.1">
    <property type="nucleotide sequence ID" value="NZ_BMPW01000017.1"/>
</dbReference>
<feature type="region of interest" description="Disordered" evidence="1">
    <location>
        <begin position="1"/>
        <end position="29"/>
    </location>
</feature>
<gene>
    <name evidence="2" type="ORF">FHR83_006248</name>
</gene>
<sequence>MTAITFSNAGLTSTATRQPPPPRNGEDPMKAVAEKLGLSTDDLKKQLDSGKSLNDVAEARGVSHDDLIAAIKAGLPTDQASGTTEADLTELAETIAATTGRPQGPPPGGPKGEMGGLQASQAKLDRISALLETGSDEVGSISSAQKLVSMLQDKGVDLNALKSVLDSGDLLDVVA</sequence>
<feature type="compositionally biased region" description="Polar residues" evidence="1">
    <location>
        <begin position="1"/>
        <end position="17"/>
    </location>
</feature>
<reference evidence="2 3" key="1">
    <citation type="submission" date="2020-08" db="EMBL/GenBank/DDBJ databases">
        <title>Genomic Encyclopedia of Type Strains, Phase III (KMG-III): the genomes of soil and plant-associated and newly described type strains.</title>
        <authorList>
            <person name="Whitman W."/>
        </authorList>
    </citation>
    <scope>NUCLEOTIDE SEQUENCE [LARGE SCALE GENOMIC DNA]</scope>
    <source>
        <strain evidence="2 3">CECT 3287</strain>
    </source>
</reference>
<comment type="caution">
    <text evidence="2">The sequence shown here is derived from an EMBL/GenBank/DDBJ whole genome shotgun (WGS) entry which is preliminary data.</text>
</comment>
<evidence type="ECO:0000313" key="3">
    <source>
        <dbReference type="Proteomes" id="UP000590749"/>
    </source>
</evidence>
<name>A0A7W5AMM7_9ACTN</name>
<evidence type="ECO:0000256" key="1">
    <source>
        <dbReference type="SAM" id="MobiDB-lite"/>
    </source>
</evidence>
<feature type="region of interest" description="Disordered" evidence="1">
    <location>
        <begin position="95"/>
        <end position="119"/>
    </location>
</feature>
<accession>A0A7W5AMM7</accession>
<evidence type="ECO:0000313" key="2">
    <source>
        <dbReference type="EMBL" id="MBB3098549.1"/>
    </source>
</evidence>
<proteinExistence type="predicted"/>
<dbReference type="EMBL" id="JACHXF010000015">
    <property type="protein sequence ID" value="MBB3098549.1"/>
    <property type="molecule type" value="Genomic_DNA"/>
</dbReference>